<dbReference type="Pfam" id="PF01614">
    <property type="entry name" value="IclR_C"/>
    <property type="match status" value="2"/>
</dbReference>
<evidence type="ECO:0000313" key="7">
    <source>
        <dbReference type="Proteomes" id="UP001057520"/>
    </source>
</evidence>
<dbReference type="InterPro" id="IPR029016">
    <property type="entry name" value="GAF-like_dom_sf"/>
</dbReference>
<accession>A0ABY5A2J0</accession>
<keyword evidence="1" id="KW-0805">Transcription regulation</keyword>
<dbReference type="Gene3D" id="1.10.10.10">
    <property type="entry name" value="Winged helix-like DNA-binding domain superfamily/Winged helix DNA-binding domain"/>
    <property type="match status" value="1"/>
</dbReference>
<dbReference type="InterPro" id="IPR005471">
    <property type="entry name" value="Tscrpt_reg_IclR_N"/>
</dbReference>
<protein>
    <submittedName>
        <fullName evidence="6">IclR family transcriptional regulator</fullName>
    </submittedName>
</protein>
<keyword evidence="7" id="KW-1185">Reference proteome</keyword>
<dbReference type="EMBL" id="CP096040">
    <property type="protein sequence ID" value="USQ98472.1"/>
    <property type="molecule type" value="Genomic_DNA"/>
</dbReference>
<keyword evidence="2" id="KW-0238">DNA-binding</keyword>
<keyword evidence="3" id="KW-0804">Transcription</keyword>
<feature type="domain" description="HTH iclR-type" evidence="4">
    <location>
        <begin position="15"/>
        <end position="74"/>
    </location>
</feature>
<dbReference type="PROSITE" id="PS51077">
    <property type="entry name" value="HTH_ICLR"/>
    <property type="match status" value="1"/>
</dbReference>
<dbReference type="InterPro" id="IPR050707">
    <property type="entry name" value="HTH_MetabolicPath_Reg"/>
</dbReference>
<name>A0ABY5A2J0_9CAUL</name>
<dbReference type="SUPFAM" id="SSF46785">
    <property type="entry name" value="Winged helix' DNA-binding domain"/>
    <property type="match status" value="1"/>
</dbReference>
<feature type="domain" description="IclR-ED" evidence="5">
    <location>
        <begin position="75"/>
        <end position="240"/>
    </location>
</feature>
<dbReference type="PANTHER" id="PTHR30136">
    <property type="entry name" value="HELIX-TURN-HELIX TRANSCRIPTIONAL REGULATOR, ICLR FAMILY"/>
    <property type="match status" value="1"/>
</dbReference>
<organism evidence="6 7">
    <name type="scientific">Caulobacter segnis</name>
    <dbReference type="NCBI Taxonomy" id="88688"/>
    <lineage>
        <taxon>Bacteria</taxon>
        <taxon>Pseudomonadati</taxon>
        <taxon>Pseudomonadota</taxon>
        <taxon>Alphaproteobacteria</taxon>
        <taxon>Caulobacterales</taxon>
        <taxon>Caulobacteraceae</taxon>
        <taxon>Caulobacter</taxon>
    </lineage>
</organism>
<dbReference type="Pfam" id="PF09339">
    <property type="entry name" value="HTH_IclR"/>
    <property type="match status" value="1"/>
</dbReference>
<evidence type="ECO:0000256" key="3">
    <source>
        <dbReference type="ARBA" id="ARBA00023163"/>
    </source>
</evidence>
<dbReference type="SUPFAM" id="SSF55781">
    <property type="entry name" value="GAF domain-like"/>
    <property type="match status" value="1"/>
</dbReference>
<dbReference type="Gene3D" id="3.30.450.40">
    <property type="match status" value="2"/>
</dbReference>
<dbReference type="PANTHER" id="PTHR30136:SF35">
    <property type="entry name" value="HTH-TYPE TRANSCRIPTIONAL REGULATOR RV1719"/>
    <property type="match status" value="1"/>
</dbReference>
<dbReference type="Proteomes" id="UP001057520">
    <property type="component" value="Chromosome"/>
</dbReference>
<sequence length="244" mass="26512">MFMPTDTPDKAERVSQTLLRALDILDAARGGPVALTELERRLGLTRSTAHRLASALVDRRLLTHDARKGYRLGPKLMDLGFQARESTSLAAVAQPVLDGLSQTMEDASNLGVPDGDHVVYIARSPSRRRVAVRHQVGDRNRISTTALGRALMLDASTESWTAYFPDEPQPAAKAIGAAWHFDEAGDCIRCVAAPIRDASGAIVAAVSLSSIPQYMPEDRMALAEREVVEAANAISRRLGWGWET</sequence>
<dbReference type="SMART" id="SM00346">
    <property type="entry name" value="HTH_ICLR"/>
    <property type="match status" value="1"/>
</dbReference>
<gene>
    <name evidence="6" type="ORF">MZV50_13370</name>
</gene>
<dbReference type="InterPro" id="IPR014757">
    <property type="entry name" value="Tscrpt_reg_IclR_C"/>
</dbReference>
<evidence type="ECO:0000256" key="2">
    <source>
        <dbReference type="ARBA" id="ARBA00023125"/>
    </source>
</evidence>
<evidence type="ECO:0000259" key="5">
    <source>
        <dbReference type="PROSITE" id="PS51078"/>
    </source>
</evidence>
<reference evidence="6 7" key="1">
    <citation type="submission" date="2022-04" db="EMBL/GenBank/DDBJ databases">
        <title>Genome sequence of soybean root-associated Caulobacter segnis RL271.</title>
        <authorList>
            <person name="Longley R."/>
            <person name="Bonito G."/>
            <person name="Trigodet F."/>
            <person name="Crosson S."/>
            <person name="Fiebig A."/>
        </authorList>
    </citation>
    <scope>NUCLEOTIDE SEQUENCE [LARGE SCALE GENOMIC DNA]</scope>
    <source>
        <strain evidence="6 7">RL271</strain>
    </source>
</reference>
<dbReference type="InterPro" id="IPR036390">
    <property type="entry name" value="WH_DNA-bd_sf"/>
</dbReference>
<dbReference type="PROSITE" id="PS51078">
    <property type="entry name" value="ICLR_ED"/>
    <property type="match status" value="1"/>
</dbReference>
<evidence type="ECO:0000259" key="4">
    <source>
        <dbReference type="PROSITE" id="PS51077"/>
    </source>
</evidence>
<proteinExistence type="predicted"/>
<evidence type="ECO:0000256" key="1">
    <source>
        <dbReference type="ARBA" id="ARBA00023015"/>
    </source>
</evidence>
<evidence type="ECO:0000313" key="6">
    <source>
        <dbReference type="EMBL" id="USQ98472.1"/>
    </source>
</evidence>
<dbReference type="InterPro" id="IPR036388">
    <property type="entry name" value="WH-like_DNA-bd_sf"/>
</dbReference>